<sequence>MKAEYCRDRRIDLLEFMGCGSSAGSEARAAIELFLLQIRPLFAPEPNAGGRASIQRRPAENEAVGNLYP</sequence>
<accession>A0ABS7GRE3</accession>
<proteinExistence type="predicted"/>
<reference evidence="2 3" key="1">
    <citation type="journal article" date="2021" name="MBio">
        <title>Poor Competitiveness of Bradyrhizobium in Pigeon Pea Root Colonization in Indian Soils.</title>
        <authorList>
            <person name="Chalasani D."/>
            <person name="Basu A."/>
            <person name="Pullabhotla S.V.S.R.N."/>
            <person name="Jorrin B."/>
            <person name="Neal A.L."/>
            <person name="Poole P.S."/>
            <person name="Podile A.R."/>
            <person name="Tkacz A."/>
        </authorList>
    </citation>
    <scope>NUCLEOTIDE SEQUENCE [LARGE SCALE GENOMIC DNA]</scope>
    <source>
        <strain evidence="2 3">HU56</strain>
    </source>
</reference>
<evidence type="ECO:0000256" key="1">
    <source>
        <dbReference type="SAM" id="MobiDB-lite"/>
    </source>
</evidence>
<comment type="caution">
    <text evidence="2">The sequence shown here is derived from an EMBL/GenBank/DDBJ whole genome shotgun (WGS) entry which is preliminary data.</text>
</comment>
<gene>
    <name evidence="2" type="ORF">JNB85_08765</name>
</gene>
<evidence type="ECO:0000313" key="2">
    <source>
        <dbReference type="EMBL" id="MBW9052500.1"/>
    </source>
</evidence>
<keyword evidence="3" id="KW-1185">Reference proteome</keyword>
<dbReference type="Proteomes" id="UP000717752">
    <property type="component" value="Unassembled WGS sequence"/>
</dbReference>
<feature type="region of interest" description="Disordered" evidence="1">
    <location>
        <begin position="47"/>
        <end position="69"/>
    </location>
</feature>
<protein>
    <submittedName>
        <fullName evidence="2">Uncharacterized protein</fullName>
    </submittedName>
</protein>
<dbReference type="RefSeq" id="WP_220333940.1">
    <property type="nucleotide sequence ID" value="NZ_JAEUAK010000003.1"/>
</dbReference>
<organism evidence="2 3">
    <name type="scientific">Rhizobium mesosinicum</name>
    <dbReference type="NCBI Taxonomy" id="335017"/>
    <lineage>
        <taxon>Bacteria</taxon>
        <taxon>Pseudomonadati</taxon>
        <taxon>Pseudomonadota</taxon>
        <taxon>Alphaproteobacteria</taxon>
        <taxon>Hyphomicrobiales</taxon>
        <taxon>Rhizobiaceae</taxon>
        <taxon>Rhizobium/Agrobacterium group</taxon>
        <taxon>Rhizobium</taxon>
    </lineage>
</organism>
<name>A0ABS7GRE3_9HYPH</name>
<dbReference type="EMBL" id="JAEUAK010000003">
    <property type="protein sequence ID" value="MBW9052500.1"/>
    <property type="molecule type" value="Genomic_DNA"/>
</dbReference>
<evidence type="ECO:0000313" key="3">
    <source>
        <dbReference type="Proteomes" id="UP000717752"/>
    </source>
</evidence>